<evidence type="ECO:0000256" key="4">
    <source>
        <dbReference type="ARBA" id="ARBA00023136"/>
    </source>
</evidence>
<sequence length="86" mass="9414">MRRKTPRRPINASSPAHCGDARLAWALIAPSFVGFAVFAVYPTLRGLYLSFAGYKVLTRPSWVGFGNHVKPAGDQFFWCSLGAGIN</sequence>
<evidence type="ECO:0000256" key="5">
    <source>
        <dbReference type="SAM" id="Phobius"/>
    </source>
</evidence>
<dbReference type="EMBL" id="JAXOTQ010000035">
    <property type="protein sequence ID" value="MDZ5492749.1"/>
    <property type="molecule type" value="Genomic_DNA"/>
</dbReference>
<keyword evidence="7" id="KW-1185">Reference proteome</keyword>
<comment type="caution">
    <text evidence="6">The sequence shown here is derived from an EMBL/GenBank/DDBJ whole genome shotgun (WGS) entry which is preliminary data.</text>
</comment>
<dbReference type="InterPro" id="IPR035906">
    <property type="entry name" value="MetI-like_sf"/>
</dbReference>
<dbReference type="Proteomes" id="UP001290101">
    <property type="component" value="Unassembled WGS sequence"/>
</dbReference>
<organism evidence="6 7">
    <name type="scientific">Micromonospora sicca</name>
    <dbReference type="NCBI Taxonomy" id="2202420"/>
    <lineage>
        <taxon>Bacteria</taxon>
        <taxon>Bacillati</taxon>
        <taxon>Actinomycetota</taxon>
        <taxon>Actinomycetes</taxon>
        <taxon>Micromonosporales</taxon>
        <taxon>Micromonosporaceae</taxon>
        <taxon>Micromonospora</taxon>
    </lineage>
</organism>
<dbReference type="SUPFAM" id="SSF161098">
    <property type="entry name" value="MetI-like"/>
    <property type="match status" value="1"/>
</dbReference>
<keyword evidence="4 5" id="KW-0472">Membrane</keyword>
<accession>A0ABU5JK08</accession>
<name>A0ABU5JK08_9ACTN</name>
<gene>
    <name evidence="6" type="ORF">U2F25_25305</name>
</gene>
<feature type="transmembrane region" description="Helical" evidence="5">
    <location>
        <begin position="21"/>
        <end position="41"/>
    </location>
</feature>
<keyword evidence="2 5" id="KW-0812">Transmembrane</keyword>
<dbReference type="Gene3D" id="1.10.3720.10">
    <property type="entry name" value="MetI-like"/>
    <property type="match status" value="1"/>
</dbReference>
<evidence type="ECO:0000256" key="3">
    <source>
        <dbReference type="ARBA" id="ARBA00022989"/>
    </source>
</evidence>
<evidence type="ECO:0000256" key="1">
    <source>
        <dbReference type="ARBA" id="ARBA00004141"/>
    </source>
</evidence>
<dbReference type="RefSeq" id="WP_322442442.1">
    <property type="nucleotide sequence ID" value="NZ_JAXOTQ010000035.1"/>
</dbReference>
<proteinExistence type="predicted"/>
<protein>
    <recommendedName>
        <fullName evidence="8">Sugar ABC transporter permease</fullName>
    </recommendedName>
</protein>
<evidence type="ECO:0000256" key="2">
    <source>
        <dbReference type="ARBA" id="ARBA00022692"/>
    </source>
</evidence>
<evidence type="ECO:0000313" key="7">
    <source>
        <dbReference type="Proteomes" id="UP001290101"/>
    </source>
</evidence>
<reference evidence="6 7" key="1">
    <citation type="submission" date="2023-12" db="EMBL/GenBank/DDBJ databases">
        <title>Micromonospora sp. nov., isolated from Atacama Desert.</title>
        <authorList>
            <person name="Carro L."/>
            <person name="Golinska P."/>
            <person name="Klenk H.-P."/>
            <person name="Goodfellow M."/>
        </authorList>
    </citation>
    <scope>NUCLEOTIDE SEQUENCE [LARGE SCALE GENOMIC DNA]</scope>
    <source>
        <strain evidence="6 7">4G53</strain>
    </source>
</reference>
<evidence type="ECO:0008006" key="8">
    <source>
        <dbReference type="Google" id="ProtNLM"/>
    </source>
</evidence>
<comment type="subcellular location">
    <subcellularLocation>
        <location evidence="1">Membrane</location>
        <topology evidence="1">Multi-pass membrane protein</topology>
    </subcellularLocation>
</comment>
<keyword evidence="3 5" id="KW-1133">Transmembrane helix</keyword>
<evidence type="ECO:0000313" key="6">
    <source>
        <dbReference type="EMBL" id="MDZ5492749.1"/>
    </source>
</evidence>